<name>A0A1I3JY63_9ACTN</name>
<accession>A0A1I3JY63</accession>
<dbReference type="OrthoDB" id="3873975at2"/>
<dbReference type="AlphaFoldDB" id="A0A1I3JY63"/>
<proteinExistence type="inferred from homology"/>
<keyword evidence="4" id="KW-1185">Reference proteome</keyword>
<feature type="domain" description="UspA" evidence="2">
    <location>
        <begin position="171"/>
        <end position="294"/>
    </location>
</feature>
<dbReference type="Gene3D" id="3.40.50.620">
    <property type="entry name" value="HUPs"/>
    <property type="match status" value="2"/>
</dbReference>
<dbReference type="STRING" id="1005945.SAMN05216561_11172"/>
<feature type="domain" description="UspA" evidence="2">
    <location>
        <begin position="10"/>
        <end position="151"/>
    </location>
</feature>
<organism evidence="3 4">
    <name type="scientific">Nocardioides psychrotolerans</name>
    <dbReference type="NCBI Taxonomy" id="1005945"/>
    <lineage>
        <taxon>Bacteria</taxon>
        <taxon>Bacillati</taxon>
        <taxon>Actinomycetota</taxon>
        <taxon>Actinomycetes</taxon>
        <taxon>Propionibacteriales</taxon>
        <taxon>Nocardioidaceae</taxon>
        <taxon>Nocardioides</taxon>
    </lineage>
</organism>
<dbReference type="PANTHER" id="PTHR46268">
    <property type="entry name" value="STRESS RESPONSE PROTEIN NHAX"/>
    <property type="match status" value="1"/>
</dbReference>
<dbReference type="EMBL" id="FOQG01000011">
    <property type="protein sequence ID" value="SFI65207.1"/>
    <property type="molecule type" value="Genomic_DNA"/>
</dbReference>
<evidence type="ECO:0000313" key="3">
    <source>
        <dbReference type="EMBL" id="SFI65207.1"/>
    </source>
</evidence>
<evidence type="ECO:0000313" key="4">
    <source>
        <dbReference type="Proteomes" id="UP000198649"/>
    </source>
</evidence>
<protein>
    <submittedName>
        <fullName evidence="3">Nucleotide-binding universal stress protein, UspA family</fullName>
    </submittedName>
</protein>
<dbReference type="RefSeq" id="WP_091114482.1">
    <property type="nucleotide sequence ID" value="NZ_BKAF01000013.1"/>
</dbReference>
<evidence type="ECO:0000256" key="1">
    <source>
        <dbReference type="ARBA" id="ARBA00008791"/>
    </source>
</evidence>
<comment type="similarity">
    <text evidence="1">Belongs to the universal stress protein A family.</text>
</comment>
<dbReference type="InterPro" id="IPR006016">
    <property type="entry name" value="UspA"/>
</dbReference>
<dbReference type="InterPro" id="IPR014729">
    <property type="entry name" value="Rossmann-like_a/b/a_fold"/>
</dbReference>
<dbReference type="CDD" id="cd23659">
    <property type="entry name" value="USP_At3g01520-like"/>
    <property type="match status" value="1"/>
</dbReference>
<dbReference type="Proteomes" id="UP000198649">
    <property type="component" value="Unassembled WGS sequence"/>
</dbReference>
<dbReference type="SUPFAM" id="SSF52402">
    <property type="entry name" value="Adenine nucleotide alpha hydrolases-like"/>
    <property type="match status" value="2"/>
</dbReference>
<dbReference type="PRINTS" id="PR01438">
    <property type="entry name" value="UNVRSLSTRESS"/>
</dbReference>
<gene>
    <name evidence="3" type="ORF">SAMN05216561_11172</name>
</gene>
<dbReference type="Pfam" id="PF00582">
    <property type="entry name" value="Usp"/>
    <property type="match status" value="2"/>
</dbReference>
<dbReference type="PANTHER" id="PTHR46268:SF6">
    <property type="entry name" value="UNIVERSAL STRESS PROTEIN UP12"/>
    <property type="match status" value="1"/>
</dbReference>
<sequence length="306" mass="32051">MSTEHVPVGSIVVGIDGSAPSEAALDWAASEAALSRRPLVIAHAAPFPAASGSAWLGTMGIDPALVHEQLRAESRALLDTATERVTAAHPDLVVHASMRLADPRQALLDHTAEAHLIVVGSRGLGPMRSFLLGSVSLALSKHSSCPVVVVRQREEAPAPGGVLVALEKGDAGVLELAFEVADARSLPLTVLHCFWDVVKVSQGAVDVPDDEPGVETERQLLAAAVAPLREKYPNVPVHLQLTRGFVDARLITASATADLIVVGHQAKPFLDEVIYGSVAPVIVEHAACSVAVVPQFDGTRTDVTAH</sequence>
<reference evidence="3 4" key="1">
    <citation type="submission" date="2016-10" db="EMBL/GenBank/DDBJ databases">
        <authorList>
            <person name="de Groot N.N."/>
        </authorList>
    </citation>
    <scope>NUCLEOTIDE SEQUENCE [LARGE SCALE GENOMIC DNA]</scope>
    <source>
        <strain evidence="3 4">CGMCC 1.11156</strain>
    </source>
</reference>
<evidence type="ECO:0000259" key="2">
    <source>
        <dbReference type="Pfam" id="PF00582"/>
    </source>
</evidence>
<dbReference type="InterPro" id="IPR006015">
    <property type="entry name" value="Universal_stress_UspA"/>
</dbReference>